<keyword evidence="3 6" id="KW-1133">Transmembrane helix</keyword>
<accession>A0ABY6HU66</accession>
<keyword evidence="9" id="KW-1185">Reference proteome</keyword>
<evidence type="ECO:0000256" key="2">
    <source>
        <dbReference type="ARBA" id="ARBA00022692"/>
    </source>
</evidence>
<reference evidence="8" key="1">
    <citation type="submission" date="2022-09" db="EMBL/GenBank/DDBJ databases">
        <title>Actin cytoskeleton and complex cell architecture in an #Asgard archaeon.</title>
        <authorList>
            <person name="Ponce Toledo R.I."/>
            <person name="Schleper C."/>
            <person name="Rodrigues Oliveira T."/>
            <person name="Wollweber F."/>
            <person name="Xu J."/>
            <person name="Rittmann S."/>
            <person name="Klingl A."/>
            <person name="Pilhofer M."/>
        </authorList>
    </citation>
    <scope>NUCLEOTIDE SEQUENCE</scope>
    <source>
        <strain evidence="8">B-35</strain>
    </source>
</reference>
<evidence type="ECO:0000256" key="5">
    <source>
        <dbReference type="SAM" id="MobiDB-lite"/>
    </source>
</evidence>
<feature type="transmembrane region" description="Helical" evidence="6">
    <location>
        <begin position="263"/>
        <end position="291"/>
    </location>
</feature>
<evidence type="ECO:0000256" key="1">
    <source>
        <dbReference type="ARBA" id="ARBA00004141"/>
    </source>
</evidence>
<keyword evidence="4 6" id="KW-0472">Membrane</keyword>
<keyword evidence="2 6" id="KW-0812">Transmembrane</keyword>
<feature type="transmembrane region" description="Helical" evidence="6">
    <location>
        <begin position="452"/>
        <end position="470"/>
    </location>
</feature>
<feature type="transmembrane region" description="Helical" evidence="6">
    <location>
        <begin position="414"/>
        <end position="431"/>
    </location>
</feature>
<evidence type="ECO:0000313" key="9">
    <source>
        <dbReference type="Proteomes" id="UP001208689"/>
    </source>
</evidence>
<comment type="subcellular location">
    <subcellularLocation>
        <location evidence="1">Membrane</location>
        <topology evidence="1">Multi-pass membrane protein</topology>
    </subcellularLocation>
</comment>
<dbReference type="Pfam" id="PF02163">
    <property type="entry name" value="Peptidase_M50"/>
    <property type="match status" value="1"/>
</dbReference>
<sequence>MVVREIYLEIPKIGGKILLPQNQHVFHIGKKDIKKSATLSVDPALFSAISSVRKDPKTGSYVKQQFIISLRGDRYYIEDLNSTNGTYLGNLNLKQTTPQLLKNGDKIIVPVEENGTLIQMDLIFHDTTINTPNGSGSSQVEKLNEEPFKDPTIASTVAPPSRSHHSFTDPTQSPTVAPSEESSSGGVYFDPTQAPTVPPVHDPSMAPAYRRRNAIFMDPEDPSFTSNSFILVKRKMPIPPNAFRPDSGLDLGMVYKLEKSETWHILVAFSLLFIMVYHSYINVMGLTALYYYIQYQYFIGISAIFFEPLPIALIFSLSFIVHETAHLQTGKHFHFQSRFCLTTVGMKTTLRSAIIGIPIALPGAAVSVGVDPDDDKDKMGAIKIAGPASNFILGLVFILISLILPGSLSTLKMIFLQGGSLNCVLGTFNMFPGEFKGFALDGKYIKKWKPKYYFILLVLLLLGLVVSILLSSTGQ</sequence>
<feature type="region of interest" description="Disordered" evidence="5">
    <location>
        <begin position="151"/>
        <end position="203"/>
    </location>
</feature>
<evidence type="ECO:0000313" key="8">
    <source>
        <dbReference type="EMBL" id="UYP45892.1"/>
    </source>
</evidence>
<dbReference type="EMBL" id="CP104013">
    <property type="protein sequence ID" value="UYP45892.1"/>
    <property type="molecule type" value="Genomic_DNA"/>
</dbReference>
<evidence type="ECO:0000259" key="7">
    <source>
        <dbReference type="PROSITE" id="PS50006"/>
    </source>
</evidence>
<proteinExistence type="predicted"/>
<feature type="transmembrane region" description="Helical" evidence="6">
    <location>
        <begin position="388"/>
        <end position="408"/>
    </location>
</feature>
<protein>
    <recommendedName>
        <fullName evidence="7">FHA domain-containing protein</fullName>
    </recommendedName>
</protein>
<dbReference type="InterPro" id="IPR000253">
    <property type="entry name" value="FHA_dom"/>
</dbReference>
<gene>
    <name evidence="8" type="ORF">NEF87_002177</name>
</gene>
<feature type="domain" description="FHA" evidence="7">
    <location>
        <begin position="26"/>
        <end position="93"/>
    </location>
</feature>
<evidence type="ECO:0000256" key="4">
    <source>
        <dbReference type="ARBA" id="ARBA00023136"/>
    </source>
</evidence>
<organism evidence="8 9">
    <name type="scientific">Candidatus Lokiarchaeum ossiferum</name>
    <dbReference type="NCBI Taxonomy" id="2951803"/>
    <lineage>
        <taxon>Archaea</taxon>
        <taxon>Promethearchaeati</taxon>
        <taxon>Promethearchaeota</taxon>
        <taxon>Promethearchaeia</taxon>
        <taxon>Promethearchaeales</taxon>
        <taxon>Promethearchaeaceae</taxon>
        <taxon>Candidatus Lokiarchaeum</taxon>
    </lineage>
</organism>
<name>A0ABY6HU66_9ARCH</name>
<feature type="transmembrane region" description="Helical" evidence="6">
    <location>
        <begin position="297"/>
        <end position="321"/>
    </location>
</feature>
<dbReference type="Pfam" id="PF00498">
    <property type="entry name" value="FHA"/>
    <property type="match status" value="1"/>
</dbReference>
<dbReference type="Proteomes" id="UP001208689">
    <property type="component" value="Chromosome"/>
</dbReference>
<dbReference type="InterPro" id="IPR008984">
    <property type="entry name" value="SMAD_FHA_dom_sf"/>
</dbReference>
<dbReference type="InterPro" id="IPR008915">
    <property type="entry name" value="Peptidase_M50"/>
</dbReference>
<dbReference type="SUPFAM" id="SSF49879">
    <property type="entry name" value="SMAD/FHA domain"/>
    <property type="match status" value="1"/>
</dbReference>
<feature type="compositionally biased region" description="Polar residues" evidence="5">
    <location>
        <begin position="168"/>
        <end position="185"/>
    </location>
</feature>
<dbReference type="CDD" id="cd05709">
    <property type="entry name" value="S2P-M50"/>
    <property type="match status" value="1"/>
</dbReference>
<dbReference type="Gene3D" id="2.60.200.20">
    <property type="match status" value="1"/>
</dbReference>
<dbReference type="CDD" id="cd00060">
    <property type="entry name" value="FHA"/>
    <property type="match status" value="1"/>
</dbReference>
<evidence type="ECO:0000256" key="3">
    <source>
        <dbReference type="ARBA" id="ARBA00022989"/>
    </source>
</evidence>
<dbReference type="PROSITE" id="PS50006">
    <property type="entry name" value="FHA_DOMAIN"/>
    <property type="match status" value="1"/>
</dbReference>
<evidence type="ECO:0000256" key="6">
    <source>
        <dbReference type="SAM" id="Phobius"/>
    </source>
</evidence>